<evidence type="ECO:0000313" key="13">
    <source>
        <dbReference type="Proteomes" id="UP000551563"/>
    </source>
</evidence>
<evidence type="ECO:0000256" key="1">
    <source>
        <dbReference type="ARBA" id="ARBA00010203"/>
    </source>
</evidence>
<dbReference type="InterPro" id="IPR017985">
    <property type="entry name" value="MeTrfase_CN4_CS"/>
</dbReference>
<dbReference type="GO" id="GO:0009307">
    <property type="term" value="P:DNA restriction-modification system"/>
    <property type="evidence" value="ECO:0007669"/>
    <property type="project" value="UniProtKB-KW"/>
</dbReference>
<evidence type="ECO:0000259" key="11">
    <source>
        <dbReference type="Pfam" id="PF01555"/>
    </source>
</evidence>
<dbReference type="EMBL" id="DUMN01000021">
    <property type="protein sequence ID" value="HHV66144.1"/>
    <property type="molecule type" value="Genomic_DNA"/>
</dbReference>
<dbReference type="Gene3D" id="3.40.50.150">
    <property type="entry name" value="Vaccinia Virus protein VP39"/>
    <property type="match status" value="1"/>
</dbReference>
<evidence type="ECO:0000256" key="6">
    <source>
        <dbReference type="ARBA" id="ARBA00023125"/>
    </source>
</evidence>
<gene>
    <name evidence="12" type="ORF">GXX48_00640</name>
</gene>
<keyword evidence="4" id="KW-0949">S-adenosyl-L-methionine</keyword>
<keyword evidence="6" id="KW-0238">DNA-binding</keyword>
<feature type="compositionally biased region" description="Basic and acidic residues" evidence="10">
    <location>
        <begin position="271"/>
        <end position="281"/>
    </location>
</feature>
<accession>A0A7V6P829</accession>
<evidence type="ECO:0000256" key="3">
    <source>
        <dbReference type="ARBA" id="ARBA00022679"/>
    </source>
</evidence>
<evidence type="ECO:0000256" key="7">
    <source>
        <dbReference type="ARBA" id="ARBA00047942"/>
    </source>
</evidence>
<evidence type="ECO:0000256" key="8">
    <source>
        <dbReference type="ARBA" id="ARBA00049120"/>
    </source>
</evidence>
<keyword evidence="5" id="KW-0680">Restriction system</keyword>
<dbReference type="InterPro" id="IPR001091">
    <property type="entry name" value="RM_Methyltransferase"/>
</dbReference>
<keyword evidence="2 12" id="KW-0489">Methyltransferase</keyword>
<feature type="region of interest" description="Disordered" evidence="10">
    <location>
        <begin position="249"/>
        <end position="281"/>
    </location>
</feature>
<evidence type="ECO:0000256" key="2">
    <source>
        <dbReference type="ARBA" id="ARBA00022603"/>
    </source>
</evidence>
<proteinExistence type="inferred from homology"/>
<protein>
    <recommendedName>
        <fullName evidence="9">Methyltransferase</fullName>
        <ecNumber evidence="9">2.1.1.-</ecNumber>
    </recommendedName>
</protein>
<dbReference type="GO" id="GO:0032259">
    <property type="term" value="P:methylation"/>
    <property type="evidence" value="ECO:0007669"/>
    <property type="project" value="UniProtKB-KW"/>
</dbReference>
<dbReference type="GO" id="GO:0003677">
    <property type="term" value="F:DNA binding"/>
    <property type="evidence" value="ECO:0007669"/>
    <property type="project" value="UniProtKB-KW"/>
</dbReference>
<dbReference type="InterPro" id="IPR029063">
    <property type="entry name" value="SAM-dependent_MTases_sf"/>
</dbReference>
<dbReference type="GO" id="GO:0008170">
    <property type="term" value="F:N-methyltransferase activity"/>
    <property type="evidence" value="ECO:0007669"/>
    <property type="project" value="InterPro"/>
</dbReference>
<dbReference type="GO" id="GO:0009007">
    <property type="term" value="F:site-specific DNA-methyltransferase (adenine-specific) activity"/>
    <property type="evidence" value="ECO:0007669"/>
    <property type="project" value="UniProtKB-EC"/>
</dbReference>
<comment type="catalytic activity">
    <reaction evidence="7">
        <text>a 2'-deoxyadenosine in DNA + S-adenosyl-L-methionine = an N(6)-methyl-2'-deoxyadenosine in DNA + S-adenosyl-L-homocysteine + H(+)</text>
        <dbReference type="Rhea" id="RHEA:15197"/>
        <dbReference type="Rhea" id="RHEA-COMP:12418"/>
        <dbReference type="Rhea" id="RHEA-COMP:12419"/>
        <dbReference type="ChEBI" id="CHEBI:15378"/>
        <dbReference type="ChEBI" id="CHEBI:57856"/>
        <dbReference type="ChEBI" id="CHEBI:59789"/>
        <dbReference type="ChEBI" id="CHEBI:90615"/>
        <dbReference type="ChEBI" id="CHEBI:90616"/>
        <dbReference type="EC" id="2.1.1.72"/>
    </reaction>
</comment>
<dbReference type="PROSITE" id="PS00093">
    <property type="entry name" value="N4_MTASE"/>
    <property type="match status" value="1"/>
</dbReference>
<dbReference type="Pfam" id="PF01555">
    <property type="entry name" value="N6_N4_Mtase"/>
    <property type="match status" value="1"/>
</dbReference>
<comment type="similarity">
    <text evidence="1">Belongs to the N(4)/N(6)-methyltransferase family. N(4) subfamily.</text>
</comment>
<dbReference type="InterPro" id="IPR002941">
    <property type="entry name" value="DNA_methylase_N4/N6"/>
</dbReference>
<evidence type="ECO:0000313" key="12">
    <source>
        <dbReference type="EMBL" id="HHV66144.1"/>
    </source>
</evidence>
<dbReference type="EC" id="2.1.1.-" evidence="9"/>
<evidence type="ECO:0000256" key="10">
    <source>
        <dbReference type="SAM" id="MobiDB-lite"/>
    </source>
</evidence>
<dbReference type="Proteomes" id="UP000551563">
    <property type="component" value="Unassembled WGS sequence"/>
</dbReference>
<dbReference type="AlphaFoldDB" id="A0A7V6P829"/>
<dbReference type="GO" id="GO:0015667">
    <property type="term" value="F:site-specific DNA-methyltransferase (cytosine-N4-specific) activity"/>
    <property type="evidence" value="ECO:0007669"/>
    <property type="project" value="UniProtKB-EC"/>
</dbReference>
<evidence type="ECO:0000256" key="9">
    <source>
        <dbReference type="RuleBase" id="RU362026"/>
    </source>
</evidence>
<organism evidence="12 13">
    <name type="scientific">Brucella intermedia</name>
    <dbReference type="NCBI Taxonomy" id="94625"/>
    <lineage>
        <taxon>Bacteria</taxon>
        <taxon>Pseudomonadati</taxon>
        <taxon>Pseudomonadota</taxon>
        <taxon>Alphaproteobacteria</taxon>
        <taxon>Hyphomicrobiales</taxon>
        <taxon>Brucellaceae</taxon>
        <taxon>Brucella/Ochrobactrum group</taxon>
        <taxon>Brucella</taxon>
    </lineage>
</organism>
<dbReference type="SUPFAM" id="SSF53335">
    <property type="entry name" value="S-adenosyl-L-methionine-dependent methyltransferases"/>
    <property type="match status" value="1"/>
</dbReference>
<evidence type="ECO:0000256" key="4">
    <source>
        <dbReference type="ARBA" id="ARBA00022691"/>
    </source>
</evidence>
<feature type="domain" description="DNA methylase N-4/N-6" evidence="11">
    <location>
        <begin position="29"/>
        <end position="379"/>
    </location>
</feature>
<name>A0A7V6P829_9HYPH</name>
<comment type="caution">
    <text evidence="12">The sequence shown here is derived from an EMBL/GenBank/DDBJ whole genome shotgun (WGS) entry which is preliminary data.</text>
</comment>
<keyword evidence="3 12" id="KW-0808">Transferase</keyword>
<dbReference type="PRINTS" id="PR00508">
    <property type="entry name" value="S21N4MTFRASE"/>
</dbReference>
<reference evidence="12 13" key="1">
    <citation type="journal article" date="2020" name="Biotechnol. Biofuels">
        <title>New insights from the biogas microbiome by comprehensive genome-resolved metagenomics of nearly 1600 species originating from multiple anaerobic digesters.</title>
        <authorList>
            <person name="Campanaro S."/>
            <person name="Treu L."/>
            <person name="Rodriguez-R L.M."/>
            <person name="Kovalovszki A."/>
            <person name="Ziels R.M."/>
            <person name="Maus I."/>
            <person name="Zhu X."/>
            <person name="Kougias P.G."/>
            <person name="Basile A."/>
            <person name="Luo G."/>
            <person name="Schluter A."/>
            <person name="Konstantinidis K.T."/>
            <person name="Angelidaki I."/>
        </authorList>
    </citation>
    <scope>NUCLEOTIDE SEQUENCE [LARGE SCALE GENOMIC DNA]</scope>
    <source>
        <strain evidence="12">AS04akNAM_66</strain>
    </source>
</reference>
<comment type="catalytic activity">
    <reaction evidence="8">
        <text>a 2'-deoxycytidine in DNA + S-adenosyl-L-methionine = an N(4)-methyl-2'-deoxycytidine in DNA + S-adenosyl-L-homocysteine + H(+)</text>
        <dbReference type="Rhea" id="RHEA:16857"/>
        <dbReference type="Rhea" id="RHEA-COMP:11369"/>
        <dbReference type="Rhea" id="RHEA-COMP:13674"/>
        <dbReference type="ChEBI" id="CHEBI:15378"/>
        <dbReference type="ChEBI" id="CHEBI:57856"/>
        <dbReference type="ChEBI" id="CHEBI:59789"/>
        <dbReference type="ChEBI" id="CHEBI:85452"/>
        <dbReference type="ChEBI" id="CHEBI:137933"/>
        <dbReference type="EC" id="2.1.1.113"/>
    </reaction>
</comment>
<sequence length="408" mass="45196">MTISLLDGRVEIIVDDVMAALARMPSDSVDCVVTSPPYWGLRSYIADGDPLKPLEIGLEPTLASHLETMVAVLEQVRRVLKPTGTCWINYGDCYATTPNGKSAADYKAEGTDDRTFRDKPFSTIGGGIKPKDLLMIPNRLAIALQDAGWWVRSEIIWGKSNPMPDSSGAYRPSAAHEKIFMLTKSDDGDVWRARDTGEISFSPDLTERCPFITDPSREGARWIRMGAYYDAEVVRQVSATGLAHPVQGWATGNETPHSPVAHNRVRKDKQRGHDRSHDGFKGRWDQMTKEEQGANGRFLRNFEPAPLSVWPIATKPFSEAHFATFPPELAERCILAGCPKDGIVLDPFGGAGTTGLVAARHNRRALLIELNPEYTDIAKRRIEKEWRVSDTPSMNSDFGPLFNSEAAE</sequence>
<evidence type="ECO:0000256" key="5">
    <source>
        <dbReference type="ARBA" id="ARBA00022747"/>
    </source>
</evidence>